<dbReference type="PRINTS" id="PR00922">
    <property type="entry name" value="DADACBPTASE3"/>
</dbReference>
<dbReference type="EMBL" id="BAABFR010000005">
    <property type="protein sequence ID" value="GAA4384491.1"/>
    <property type="molecule type" value="Genomic_DNA"/>
</dbReference>
<gene>
    <name evidence="5" type="primary">dacB</name>
    <name evidence="5" type="ORF">GCM10023147_04970</name>
</gene>
<accession>A0ABP8J3Q0</accession>
<dbReference type="InterPro" id="IPR012338">
    <property type="entry name" value="Beta-lactam/transpept-like"/>
</dbReference>
<dbReference type="Gene3D" id="3.50.80.20">
    <property type="entry name" value="D-Ala-D-Ala carboxypeptidase C, peptidase S13"/>
    <property type="match status" value="1"/>
</dbReference>
<dbReference type="NCBIfam" id="TIGR00666">
    <property type="entry name" value="PBP4"/>
    <property type="match status" value="1"/>
</dbReference>
<dbReference type="PANTHER" id="PTHR30023:SF0">
    <property type="entry name" value="PENICILLIN-SENSITIVE CARBOXYPEPTIDASE A"/>
    <property type="match status" value="1"/>
</dbReference>
<reference evidence="6" key="1">
    <citation type="journal article" date="2019" name="Int. J. Syst. Evol. Microbiol.">
        <title>The Global Catalogue of Microorganisms (GCM) 10K type strain sequencing project: providing services to taxonomists for standard genome sequencing and annotation.</title>
        <authorList>
            <consortium name="The Broad Institute Genomics Platform"/>
            <consortium name="The Broad Institute Genome Sequencing Center for Infectious Disease"/>
            <person name="Wu L."/>
            <person name="Ma J."/>
        </authorList>
    </citation>
    <scope>NUCLEOTIDE SEQUENCE [LARGE SCALE GENOMIC DNA]</scope>
    <source>
        <strain evidence="6">JCM 17688</strain>
    </source>
</reference>
<keyword evidence="4" id="KW-0812">Transmembrane</keyword>
<dbReference type="Gene3D" id="3.40.710.10">
    <property type="entry name" value="DD-peptidase/beta-lactamase superfamily"/>
    <property type="match status" value="2"/>
</dbReference>
<sequence>MGRHDGARGSLEQSRTRRTMVRVLIAIVVLALIVAGGIAGTVVYQAKQRADRLRAEVPVQPAAVAYTPQLVGVDPAVSAPTADGTRAAIAAALRNPDLGRFTGIITDAVTGDVLWQQDPDLPRTPASTTKLLTAAAALLTLGDGSKVTTTVVAGDEPGTVVVVGAGDPTLTSLPPGKEGLSRGAARISTLADQLRASGTSVQRILVDTSLFTGPQMAQGWDRADIAGGDITPMQAFTTDSGRLDPTVDESPRSPEPALTAGRALAADLGLPASAVADGTAPAGAKVLASVQSAALGQRLLESMTLSDNVVIEQIGMQVAGAVGKPRSIAGSAEAVLSVLQDNGFDVSGVTLRDANGLSTEDRIPAAVLDRIVTAATSADHPKLRPLLDFLPIAGATGTLSDRYTTADRGGAGYVRAKTGSLSGVNTLAGFVNDRDGRVLTFALMSSGTSDGVARPAIDAIATALRGCGCR</sequence>
<protein>
    <submittedName>
        <fullName evidence="5">D-alanyl-D-alanine carboxypeptidase/D-alanyl-D-alanine-endopeptidase</fullName>
    </submittedName>
</protein>
<keyword evidence="6" id="KW-1185">Reference proteome</keyword>
<keyword evidence="5" id="KW-0121">Carboxypeptidase</keyword>
<proteinExistence type="inferred from homology"/>
<dbReference type="SUPFAM" id="SSF56601">
    <property type="entry name" value="beta-lactamase/transpeptidase-like"/>
    <property type="match status" value="1"/>
</dbReference>
<feature type="region of interest" description="Disordered" evidence="3">
    <location>
        <begin position="237"/>
        <end position="256"/>
    </location>
</feature>
<keyword evidence="4" id="KW-1133">Transmembrane helix</keyword>
<name>A0ABP8J3Q0_9ACTN</name>
<dbReference type="GO" id="GO:0004180">
    <property type="term" value="F:carboxypeptidase activity"/>
    <property type="evidence" value="ECO:0007669"/>
    <property type="project" value="UniProtKB-KW"/>
</dbReference>
<dbReference type="InterPro" id="IPR000667">
    <property type="entry name" value="Peptidase_S13"/>
</dbReference>
<dbReference type="PANTHER" id="PTHR30023">
    <property type="entry name" value="D-ALANYL-D-ALANINE CARBOXYPEPTIDASE"/>
    <property type="match status" value="1"/>
</dbReference>
<dbReference type="Proteomes" id="UP001500635">
    <property type="component" value="Unassembled WGS sequence"/>
</dbReference>
<dbReference type="Pfam" id="PF02113">
    <property type="entry name" value="Peptidase_S13"/>
    <property type="match status" value="2"/>
</dbReference>
<evidence type="ECO:0000256" key="1">
    <source>
        <dbReference type="ARBA" id="ARBA00006096"/>
    </source>
</evidence>
<evidence type="ECO:0000256" key="3">
    <source>
        <dbReference type="SAM" id="MobiDB-lite"/>
    </source>
</evidence>
<organism evidence="5 6">
    <name type="scientific">Tsukamurella soli</name>
    <dbReference type="NCBI Taxonomy" id="644556"/>
    <lineage>
        <taxon>Bacteria</taxon>
        <taxon>Bacillati</taxon>
        <taxon>Actinomycetota</taxon>
        <taxon>Actinomycetes</taxon>
        <taxon>Mycobacteriales</taxon>
        <taxon>Tsukamurellaceae</taxon>
        <taxon>Tsukamurella</taxon>
    </lineage>
</organism>
<comment type="similarity">
    <text evidence="1">Belongs to the peptidase S13 family.</text>
</comment>
<evidence type="ECO:0000313" key="5">
    <source>
        <dbReference type="EMBL" id="GAA4384491.1"/>
    </source>
</evidence>
<comment type="caution">
    <text evidence="5">The sequence shown here is derived from an EMBL/GenBank/DDBJ whole genome shotgun (WGS) entry which is preliminary data.</text>
</comment>
<evidence type="ECO:0000313" key="6">
    <source>
        <dbReference type="Proteomes" id="UP001500635"/>
    </source>
</evidence>
<keyword evidence="4" id="KW-0472">Membrane</keyword>
<feature type="transmembrane region" description="Helical" evidence="4">
    <location>
        <begin position="21"/>
        <end position="44"/>
    </location>
</feature>
<keyword evidence="5" id="KW-0645">Protease</keyword>
<keyword evidence="2" id="KW-0378">Hydrolase</keyword>
<evidence type="ECO:0000256" key="4">
    <source>
        <dbReference type="SAM" id="Phobius"/>
    </source>
</evidence>
<evidence type="ECO:0000256" key="2">
    <source>
        <dbReference type="ARBA" id="ARBA00022801"/>
    </source>
</evidence>